<keyword evidence="3" id="KW-1185">Reference proteome</keyword>
<dbReference type="OrthoDB" id="2162799at2759"/>
<accession>A0A9W8ASV4</accession>
<evidence type="ECO:0000313" key="3">
    <source>
        <dbReference type="Proteomes" id="UP001150925"/>
    </source>
</evidence>
<feature type="compositionally biased region" description="Polar residues" evidence="1">
    <location>
        <begin position="524"/>
        <end position="534"/>
    </location>
</feature>
<evidence type="ECO:0000313" key="2">
    <source>
        <dbReference type="EMBL" id="KAJ1967621.1"/>
    </source>
</evidence>
<dbReference type="Proteomes" id="UP001150925">
    <property type="component" value="Unassembled WGS sequence"/>
</dbReference>
<dbReference type="EMBL" id="JANBPY010000308">
    <property type="protein sequence ID" value="KAJ1967621.1"/>
    <property type="molecule type" value="Genomic_DNA"/>
</dbReference>
<name>A0A9W8ASV4_9FUNG</name>
<reference evidence="2" key="1">
    <citation type="submission" date="2022-07" db="EMBL/GenBank/DDBJ databases">
        <title>Phylogenomic reconstructions and comparative analyses of Kickxellomycotina fungi.</title>
        <authorList>
            <person name="Reynolds N.K."/>
            <person name="Stajich J.E."/>
            <person name="Barry K."/>
            <person name="Grigoriev I.V."/>
            <person name="Crous P."/>
            <person name="Smith M.E."/>
        </authorList>
    </citation>
    <scope>NUCLEOTIDE SEQUENCE</scope>
    <source>
        <strain evidence="2">RSA 1196</strain>
    </source>
</reference>
<gene>
    <name evidence="2" type="ORF">IWQ62_001740</name>
</gene>
<evidence type="ECO:0000256" key="1">
    <source>
        <dbReference type="SAM" id="MobiDB-lite"/>
    </source>
</evidence>
<organism evidence="2 3">
    <name type="scientific">Dispira parvispora</name>
    <dbReference type="NCBI Taxonomy" id="1520584"/>
    <lineage>
        <taxon>Eukaryota</taxon>
        <taxon>Fungi</taxon>
        <taxon>Fungi incertae sedis</taxon>
        <taxon>Zoopagomycota</taxon>
        <taxon>Kickxellomycotina</taxon>
        <taxon>Dimargaritomycetes</taxon>
        <taxon>Dimargaritales</taxon>
        <taxon>Dimargaritaceae</taxon>
        <taxon>Dispira</taxon>
    </lineage>
</organism>
<feature type="region of interest" description="Disordered" evidence="1">
    <location>
        <begin position="117"/>
        <end position="212"/>
    </location>
</feature>
<sequence>MQTSAIWSQPLYTIVTAFENVLLDDSNRPLQSSLSVRIPPGGNSHDVSHGYAGWRSGGAVKSASSSEAMSPLDSPIPILSLKRKITTDPWGDREAKNLKLSSALSFRLARSLSVSESDRGTCEPTVETSQGMVDEEGEEGEAMQCSPERRPLAASNPRLPMSKTFNFGGMSPWGTKPAGELSTGDVGKGSLSPDKRSVFSSDDGTNSGSDGSIAVYEFGSPSLRAKNTQQSVLPPVLENLDLPVPSFTVEQWIHTQAHLVGIPEAEFRRFFEENLATLQTQLQKLYQNPVLVDYPTLKQLVMTTQAAGQWLSDHHYPFLPQVLPGLITDRDTLVNATRYVLTMEDMIHISSMSTSSILEQLASSQMPLDDYLAAKRRLYGDLLKQNGLPWRAWGYPVNEQFLQHVREFYLNLLQCYTQEFRRIFSMWNNSSSGLTAERLANANAYLRAEFQGASPTPSAIMDKLLLTIQRAGRCVEFVGETSSPLAVDCFALASEYIRWRHAQAMKSLVDTKSISQFDPDHISMRSNRQSNGSSSLGGGTHKSKAGSSAQLMFHCEQVIRTFSYLRAIRDGELTTSDLPFGYRKANLSGESGNELVAVLSEFAAALVDISLTLADHLLAQKSQNQFDAPSGSLCIYVEFCLRWVKKVLDFSGTNGGLSRRLKPLYESLRNLEAMV</sequence>
<proteinExistence type="predicted"/>
<feature type="compositionally biased region" description="Low complexity" evidence="1">
    <location>
        <begin position="200"/>
        <end position="212"/>
    </location>
</feature>
<feature type="region of interest" description="Disordered" evidence="1">
    <location>
        <begin position="519"/>
        <end position="543"/>
    </location>
</feature>
<comment type="caution">
    <text evidence="2">The sequence shown here is derived from an EMBL/GenBank/DDBJ whole genome shotgun (WGS) entry which is preliminary data.</text>
</comment>
<protein>
    <submittedName>
        <fullName evidence="2">Uncharacterized protein</fullName>
    </submittedName>
</protein>
<dbReference type="AlphaFoldDB" id="A0A9W8ASV4"/>